<dbReference type="Gene3D" id="1.10.287.110">
    <property type="entry name" value="DnaJ domain"/>
    <property type="match status" value="1"/>
</dbReference>
<evidence type="ECO:0000256" key="1">
    <source>
        <dbReference type="SAM" id="MobiDB-lite"/>
    </source>
</evidence>
<dbReference type="AlphaFoldDB" id="A0A6A7AP95"/>
<dbReference type="Pfam" id="PF00226">
    <property type="entry name" value="DnaJ"/>
    <property type="match status" value="1"/>
</dbReference>
<dbReference type="PROSITE" id="PS50076">
    <property type="entry name" value="DNAJ_2"/>
    <property type="match status" value="1"/>
</dbReference>
<dbReference type="EMBL" id="MU006358">
    <property type="protein sequence ID" value="KAF2844952.1"/>
    <property type="molecule type" value="Genomic_DNA"/>
</dbReference>
<feature type="domain" description="J" evidence="2">
    <location>
        <begin position="1"/>
        <end position="56"/>
    </location>
</feature>
<gene>
    <name evidence="3" type="ORF">T440DRAFT_409113</name>
</gene>
<sequence>MIQSTYTRLAMLNHPDKQVGKPADQQKRAAKRMCEINQAKGILCEEERRRAYDEVGAVFQFEYEAWKKSNEQESSGYKGPAGKYYPSY</sequence>
<dbReference type="Proteomes" id="UP000799423">
    <property type="component" value="Unassembled WGS sequence"/>
</dbReference>
<dbReference type="SUPFAM" id="SSF46565">
    <property type="entry name" value="Chaperone J-domain"/>
    <property type="match status" value="1"/>
</dbReference>
<dbReference type="InterPro" id="IPR001623">
    <property type="entry name" value="DnaJ_domain"/>
</dbReference>
<protein>
    <recommendedName>
        <fullName evidence="2">J domain-containing protein</fullName>
    </recommendedName>
</protein>
<dbReference type="InterPro" id="IPR036869">
    <property type="entry name" value="J_dom_sf"/>
</dbReference>
<dbReference type="OrthoDB" id="3690858at2759"/>
<feature type="region of interest" description="Disordered" evidence="1">
    <location>
        <begin position="69"/>
        <end position="88"/>
    </location>
</feature>
<evidence type="ECO:0000259" key="2">
    <source>
        <dbReference type="PROSITE" id="PS50076"/>
    </source>
</evidence>
<accession>A0A6A7AP95</accession>
<organism evidence="3 4">
    <name type="scientific">Plenodomus tracheiphilus IPT5</name>
    <dbReference type="NCBI Taxonomy" id="1408161"/>
    <lineage>
        <taxon>Eukaryota</taxon>
        <taxon>Fungi</taxon>
        <taxon>Dikarya</taxon>
        <taxon>Ascomycota</taxon>
        <taxon>Pezizomycotina</taxon>
        <taxon>Dothideomycetes</taxon>
        <taxon>Pleosporomycetidae</taxon>
        <taxon>Pleosporales</taxon>
        <taxon>Pleosporineae</taxon>
        <taxon>Leptosphaeriaceae</taxon>
        <taxon>Plenodomus</taxon>
    </lineage>
</organism>
<evidence type="ECO:0000313" key="4">
    <source>
        <dbReference type="Proteomes" id="UP000799423"/>
    </source>
</evidence>
<proteinExistence type="predicted"/>
<reference evidence="3" key="1">
    <citation type="submission" date="2020-01" db="EMBL/GenBank/DDBJ databases">
        <authorList>
            <consortium name="DOE Joint Genome Institute"/>
            <person name="Haridas S."/>
            <person name="Albert R."/>
            <person name="Binder M."/>
            <person name="Bloem J."/>
            <person name="Labutti K."/>
            <person name="Salamov A."/>
            <person name="Andreopoulos B."/>
            <person name="Baker S.E."/>
            <person name="Barry K."/>
            <person name="Bills G."/>
            <person name="Bluhm B.H."/>
            <person name="Cannon C."/>
            <person name="Castanera R."/>
            <person name="Culley D.E."/>
            <person name="Daum C."/>
            <person name="Ezra D."/>
            <person name="Gonzalez J.B."/>
            <person name="Henrissat B."/>
            <person name="Kuo A."/>
            <person name="Liang C."/>
            <person name="Lipzen A."/>
            <person name="Lutzoni F."/>
            <person name="Magnuson J."/>
            <person name="Mondo S."/>
            <person name="Nolan M."/>
            <person name="Ohm R."/>
            <person name="Pangilinan J."/>
            <person name="Park H.-J."/>
            <person name="Ramirez L."/>
            <person name="Alfaro M."/>
            <person name="Sun H."/>
            <person name="Tritt A."/>
            <person name="Yoshinaga Y."/>
            <person name="Zwiers L.-H."/>
            <person name="Turgeon B.G."/>
            <person name="Goodwin S.B."/>
            <person name="Spatafora J.W."/>
            <person name="Crous P.W."/>
            <person name="Grigoriev I.V."/>
        </authorList>
    </citation>
    <scope>NUCLEOTIDE SEQUENCE</scope>
    <source>
        <strain evidence="3">IPT5</strain>
    </source>
</reference>
<name>A0A6A7AP95_9PLEO</name>
<evidence type="ECO:0000313" key="3">
    <source>
        <dbReference type="EMBL" id="KAF2844952.1"/>
    </source>
</evidence>
<keyword evidence="4" id="KW-1185">Reference proteome</keyword>